<name>A0A645IG19_9ZZZZ</name>
<feature type="compositionally biased region" description="Basic and acidic residues" evidence="1">
    <location>
        <begin position="11"/>
        <end position="20"/>
    </location>
</feature>
<dbReference type="AlphaFoldDB" id="A0A645IG19"/>
<accession>A0A645IG19</accession>
<reference evidence="2" key="1">
    <citation type="submission" date="2019-08" db="EMBL/GenBank/DDBJ databases">
        <authorList>
            <person name="Kucharzyk K."/>
            <person name="Murdoch R.W."/>
            <person name="Higgins S."/>
            <person name="Loffler F."/>
        </authorList>
    </citation>
    <scope>NUCLEOTIDE SEQUENCE</scope>
</reference>
<evidence type="ECO:0000313" key="2">
    <source>
        <dbReference type="EMBL" id="MPN49906.1"/>
    </source>
</evidence>
<feature type="region of interest" description="Disordered" evidence="1">
    <location>
        <begin position="1"/>
        <end position="20"/>
    </location>
</feature>
<proteinExistence type="predicted"/>
<evidence type="ECO:0000256" key="1">
    <source>
        <dbReference type="SAM" id="MobiDB-lite"/>
    </source>
</evidence>
<sequence>MTGLAIQPSHGTEHPGDLHERDLRRVLHPHHGRACAHAWQAHDKTYPLSARLQYSRACLRRPGRGGHHLHAASDHGTGAELRGQSAVGVHAGVLLVHRPERELREAA</sequence>
<protein>
    <submittedName>
        <fullName evidence="2">Uncharacterized protein</fullName>
    </submittedName>
</protein>
<dbReference type="EMBL" id="VSSQ01113585">
    <property type="protein sequence ID" value="MPN49906.1"/>
    <property type="molecule type" value="Genomic_DNA"/>
</dbReference>
<organism evidence="2">
    <name type="scientific">bioreactor metagenome</name>
    <dbReference type="NCBI Taxonomy" id="1076179"/>
    <lineage>
        <taxon>unclassified sequences</taxon>
        <taxon>metagenomes</taxon>
        <taxon>ecological metagenomes</taxon>
    </lineage>
</organism>
<gene>
    <name evidence="2" type="ORF">SDC9_197530</name>
</gene>
<comment type="caution">
    <text evidence="2">The sequence shown here is derived from an EMBL/GenBank/DDBJ whole genome shotgun (WGS) entry which is preliminary data.</text>
</comment>